<keyword evidence="6" id="KW-1185">Reference proteome</keyword>
<dbReference type="AlphaFoldDB" id="A0A545TZV2"/>
<reference evidence="5 6" key="1">
    <citation type="submission" date="2019-06" db="EMBL/GenBank/DDBJ databases">
        <title>Whole genome sequence for Cellvibrionaceae sp. R142.</title>
        <authorList>
            <person name="Wang G."/>
        </authorList>
    </citation>
    <scope>NUCLEOTIDE SEQUENCE [LARGE SCALE GENOMIC DNA]</scope>
    <source>
        <strain evidence="5 6">R142</strain>
    </source>
</reference>
<evidence type="ECO:0000313" key="5">
    <source>
        <dbReference type="EMBL" id="TQV82741.1"/>
    </source>
</evidence>
<sequence>MVKQVIVVNNSLKLPKGKLAAQVAHAAVASLLRTESDLSNQWLREGMPKVVLKVDDEQALLALRERAAAAGVSAELIRDAGRTVVAAGTITCLGLGPAATETLTALTAEYKLL</sequence>
<dbReference type="PANTHER" id="PTHR12649">
    <property type="entry name" value="PEPTIDYL-TRNA HYDROLASE 2"/>
    <property type="match status" value="1"/>
</dbReference>
<organism evidence="5 6">
    <name type="scientific">Exilibacterium tricleocarpae</name>
    <dbReference type="NCBI Taxonomy" id="2591008"/>
    <lineage>
        <taxon>Bacteria</taxon>
        <taxon>Pseudomonadati</taxon>
        <taxon>Pseudomonadota</taxon>
        <taxon>Gammaproteobacteria</taxon>
        <taxon>Cellvibrionales</taxon>
        <taxon>Cellvibrionaceae</taxon>
        <taxon>Exilibacterium</taxon>
    </lineage>
</organism>
<dbReference type="NCBIfam" id="TIGR00283">
    <property type="entry name" value="arch_pth2"/>
    <property type="match status" value="1"/>
</dbReference>
<dbReference type="GO" id="GO:0005829">
    <property type="term" value="C:cytosol"/>
    <property type="evidence" value="ECO:0007669"/>
    <property type="project" value="TreeGrafter"/>
</dbReference>
<dbReference type="InterPro" id="IPR002833">
    <property type="entry name" value="PTH2"/>
</dbReference>
<keyword evidence="2 5" id="KW-0378">Hydrolase</keyword>
<comment type="similarity">
    <text evidence="3">Belongs to the PTH2 family.</text>
</comment>
<evidence type="ECO:0000256" key="3">
    <source>
        <dbReference type="ARBA" id="ARBA00038050"/>
    </source>
</evidence>
<comment type="catalytic activity">
    <reaction evidence="4">
        <text>an N-acyl-L-alpha-aminoacyl-tRNA + H2O = an N-acyl-L-amino acid + a tRNA + H(+)</text>
        <dbReference type="Rhea" id="RHEA:54448"/>
        <dbReference type="Rhea" id="RHEA-COMP:10123"/>
        <dbReference type="Rhea" id="RHEA-COMP:13883"/>
        <dbReference type="ChEBI" id="CHEBI:15377"/>
        <dbReference type="ChEBI" id="CHEBI:15378"/>
        <dbReference type="ChEBI" id="CHEBI:59874"/>
        <dbReference type="ChEBI" id="CHEBI:78442"/>
        <dbReference type="ChEBI" id="CHEBI:138191"/>
        <dbReference type="EC" id="3.1.1.29"/>
    </reaction>
</comment>
<dbReference type="CDD" id="cd02407">
    <property type="entry name" value="PTH2_family"/>
    <property type="match status" value="1"/>
</dbReference>
<dbReference type="SUPFAM" id="SSF102462">
    <property type="entry name" value="Peptidyl-tRNA hydrolase II"/>
    <property type="match status" value="1"/>
</dbReference>
<dbReference type="EMBL" id="VHSG01000007">
    <property type="protein sequence ID" value="TQV82741.1"/>
    <property type="molecule type" value="Genomic_DNA"/>
</dbReference>
<dbReference type="InterPro" id="IPR023476">
    <property type="entry name" value="Pep_tRNA_hydro_II_dom_sf"/>
</dbReference>
<proteinExistence type="inferred from homology"/>
<dbReference type="Proteomes" id="UP000319732">
    <property type="component" value="Unassembled WGS sequence"/>
</dbReference>
<gene>
    <name evidence="5" type="primary">pth2</name>
    <name evidence="5" type="ORF">FKG94_07640</name>
</gene>
<dbReference type="FunFam" id="3.40.1490.10:FF:000001">
    <property type="entry name" value="Peptidyl-tRNA hydrolase 2"/>
    <property type="match status" value="1"/>
</dbReference>
<dbReference type="EC" id="3.1.1.29" evidence="1"/>
<accession>A0A545TZV2</accession>
<comment type="caution">
    <text evidence="5">The sequence shown here is derived from an EMBL/GenBank/DDBJ whole genome shotgun (WGS) entry which is preliminary data.</text>
</comment>
<evidence type="ECO:0000256" key="1">
    <source>
        <dbReference type="ARBA" id="ARBA00013260"/>
    </source>
</evidence>
<dbReference type="PANTHER" id="PTHR12649:SF11">
    <property type="entry name" value="PEPTIDYL-TRNA HYDROLASE 2, MITOCHONDRIAL"/>
    <property type="match status" value="1"/>
</dbReference>
<evidence type="ECO:0000256" key="4">
    <source>
        <dbReference type="ARBA" id="ARBA00048707"/>
    </source>
</evidence>
<dbReference type="Gene3D" id="3.40.1490.10">
    <property type="entry name" value="Bit1"/>
    <property type="match status" value="1"/>
</dbReference>
<evidence type="ECO:0000256" key="2">
    <source>
        <dbReference type="ARBA" id="ARBA00022801"/>
    </source>
</evidence>
<protein>
    <recommendedName>
        <fullName evidence="1">peptidyl-tRNA hydrolase</fullName>
        <ecNumber evidence="1">3.1.1.29</ecNumber>
    </recommendedName>
</protein>
<evidence type="ECO:0000313" key="6">
    <source>
        <dbReference type="Proteomes" id="UP000319732"/>
    </source>
</evidence>
<dbReference type="Pfam" id="PF01981">
    <property type="entry name" value="PTH2"/>
    <property type="match status" value="1"/>
</dbReference>
<dbReference type="GO" id="GO:0004045">
    <property type="term" value="F:peptidyl-tRNA hydrolase activity"/>
    <property type="evidence" value="ECO:0007669"/>
    <property type="project" value="UniProtKB-EC"/>
</dbReference>
<name>A0A545TZV2_9GAMM</name>